<name>A0AAW3F1K3_BURGA</name>
<dbReference type="EMBL" id="JPGG01000016">
    <property type="protein sequence ID" value="KGC13675.1"/>
    <property type="molecule type" value="Genomic_DNA"/>
</dbReference>
<accession>A0AAW3F1K3</accession>
<gene>
    <name evidence="2" type="ORF">DM48_370</name>
</gene>
<sequence length="171" mass="19634">MSLFIANCSKQNFEIHYWVEGSPNKPVVTKIRPGAQENIYPQGNRVDHQRIIDQHRPYGLIPVSEIDRHDGFVGQCYQFDTPIPLDRLQSTMKRNDEDLYAEAQERRKEAAAATDDTVRRAAQESEMKVGNFEVEITEVEQKGVDQTVHEVITVTADAPQETRRRGRPRKS</sequence>
<organism evidence="2 3">
    <name type="scientific">Burkholderia gladioli</name>
    <name type="common">Pseudomonas marginata</name>
    <name type="synonym">Phytomonas marginata</name>
    <dbReference type="NCBI Taxonomy" id="28095"/>
    <lineage>
        <taxon>Bacteria</taxon>
        <taxon>Pseudomonadati</taxon>
        <taxon>Pseudomonadota</taxon>
        <taxon>Betaproteobacteria</taxon>
        <taxon>Burkholderiales</taxon>
        <taxon>Burkholderiaceae</taxon>
        <taxon>Burkholderia</taxon>
    </lineage>
</organism>
<dbReference type="RefSeq" id="WP_155308296.1">
    <property type="nucleotide sequence ID" value="NZ_KN150850.1"/>
</dbReference>
<comment type="caution">
    <text evidence="2">The sequence shown here is derived from an EMBL/GenBank/DDBJ whole genome shotgun (WGS) entry which is preliminary data.</text>
</comment>
<evidence type="ECO:0000256" key="1">
    <source>
        <dbReference type="SAM" id="MobiDB-lite"/>
    </source>
</evidence>
<feature type="region of interest" description="Disordered" evidence="1">
    <location>
        <begin position="97"/>
        <end position="127"/>
    </location>
</feature>
<reference evidence="2 3" key="1">
    <citation type="submission" date="2014-04" db="EMBL/GenBank/DDBJ databases">
        <authorList>
            <person name="Bishop-Lilly K.A."/>
            <person name="Broomall S.M."/>
            <person name="Chain P.S."/>
            <person name="Chertkov O."/>
            <person name="Coyne S.R."/>
            <person name="Daligault H.E."/>
            <person name="Davenport K.W."/>
            <person name="Erkkila T."/>
            <person name="Frey K.G."/>
            <person name="Gibbons H.S."/>
            <person name="Gu W."/>
            <person name="Jaissle J."/>
            <person name="Johnson S.L."/>
            <person name="Koroleva G.I."/>
            <person name="Ladner J.T."/>
            <person name="Lo C.-C."/>
            <person name="Minogue T.D."/>
            <person name="Munk C."/>
            <person name="Palacios G.F."/>
            <person name="Redden C.L."/>
            <person name="Rosenzweig C.N."/>
            <person name="Scholz M.B."/>
            <person name="Teshima H."/>
            <person name="Xu Y."/>
        </authorList>
    </citation>
    <scope>NUCLEOTIDE SEQUENCE [LARGE SCALE GENOMIC DNA]</scope>
    <source>
        <strain evidence="3">gladioli</strain>
    </source>
</reference>
<evidence type="ECO:0000313" key="2">
    <source>
        <dbReference type="EMBL" id="KGC13675.1"/>
    </source>
</evidence>
<protein>
    <submittedName>
        <fullName evidence="2">Uncharacterized protein</fullName>
    </submittedName>
</protein>
<dbReference type="AlphaFoldDB" id="A0AAW3F1K3"/>
<dbReference type="Proteomes" id="UP000029590">
    <property type="component" value="Unassembled WGS sequence"/>
</dbReference>
<evidence type="ECO:0000313" key="3">
    <source>
        <dbReference type="Proteomes" id="UP000029590"/>
    </source>
</evidence>
<proteinExistence type="predicted"/>